<dbReference type="Pfam" id="PF01152">
    <property type="entry name" value="Bac_globin"/>
    <property type="match status" value="1"/>
</dbReference>
<name>A0A238WM37_HALVU</name>
<dbReference type="InterPro" id="IPR009050">
    <property type="entry name" value="Globin-like_sf"/>
</dbReference>
<evidence type="ECO:0000256" key="5">
    <source>
        <dbReference type="ARBA" id="ARBA00023004"/>
    </source>
</evidence>
<dbReference type="GO" id="GO:0019825">
    <property type="term" value="F:oxygen binding"/>
    <property type="evidence" value="ECO:0007669"/>
    <property type="project" value="InterPro"/>
</dbReference>
<sequence length="121" mass="13223">MSETTLYDRLGGKEAIGAVVTEFYDRVLADDTLAPYFEDTDMTKQRAHQTQFISSVAGGPVQYDGDDMQSAHAGMGITHEDYDAIASHLDAALAEFDVADADREAVLEAVESYREAIVEVE</sequence>
<evidence type="ECO:0000256" key="4">
    <source>
        <dbReference type="ARBA" id="ARBA00022723"/>
    </source>
</evidence>
<dbReference type="InterPro" id="IPR016339">
    <property type="entry name" value="Hemoglobin_trunc_I"/>
</dbReference>
<gene>
    <name evidence="6" type="ORF">SAMN06264855_10875</name>
</gene>
<keyword evidence="2" id="KW-0813">Transport</keyword>
<dbReference type="Proteomes" id="UP000198397">
    <property type="component" value="Unassembled WGS sequence"/>
</dbReference>
<proteinExistence type="inferred from homology"/>
<dbReference type="SUPFAM" id="SSF46458">
    <property type="entry name" value="Globin-like"/>
    <property type="match status" value="1"/>
</dbReference>
<dbReference type="Gene3D" id="1.10.490.10">
    <property type="entry name" value="Globins"/>
    <property type="match status" value="1"/>
</dbReference>
<organism evidence="6 7">
    <name type="scientific">Halorubrum vacuolatum</name>
    <name type="common">Natronobacterium vacuolatum</name>
    <dbReference type="NCBI Taxonomy" id="63740"/>
    <lineage>
        <taxon>Archaea</taxon>
        <taxon>Methanobacteriati</taxon>
        <taxon>Methanobacteriota</taxon>
        <taxon>Stenosarchaea group</taxon>
        <taxon>Halobacteria</taxon>
        <taxon>Halobacteriales</taxon>
        <taxon>Haloferacaceae</taxon>
        <taxon>Halorubrum</taxon>
    </lineage>
</organism>
<protein>
    <submittedName>
        <fullName evidence="6">Hemoglobin</fullName>
    </submittedName>
</protein>
<accession>A0A238WM37</accession>
<dbReference type="CDD" id="cd00454">
    <property type="entry name" value="TrHb1_N"/>
    <property type="match status" value="1"/>
</dbReference>
<keyword evidence="5" id="KW-0408">Iron</keyword>
<dbReference type="OrthoDB" id="313164at2157"/>
<dbReference type="InterPro" id="IPR012292">
    <property type="entry name" value="Globin/Proto"/>
</dbReference>
<keyword evidence="4" id="KW-0479">Metal-binding</keyword>
<evidence type="ECO:0000313" key="6">
    <source>
        <dbReference type="EMBL" id="SNR46759.1"/>
    </source>
</evidence>
<dbReference type="AlphaFoldDB" id="A0A238WM37"/>
<keyword evidence="7" id="KW-1185">Reference proteome</keyword>
<evidence type="ECO:0000256" key="1">
    <source>
        <dbReference type="ARBA" id="ARBA00009660"/>
    </source>
</evidence>
<dbReference type="GO" id="GO:0046872">
    <property type="term" value="F:metal ion binding"/>
    <property type="evidence" value="ECO:0007669"/>
    <property type="project" value="UniProtKB-KW"/>
</dbReference>
<evidence type="ECO:0000256" key="2">
    <source>
        <dbReference type="ARBA" id="ARBA00022448"/>
    </source>
</evidence>
<evidence type="ECO:0000256" key="3">
    <source>
        <dbReference type="ARBA" id="ARBA00022617"/>
    </source>
</evidence>
<dbReference type="PIRSF" id="PIRSF002030">
    <property type="entry name" value="Globin_Protozoa/Cyanobacteria"/>
    <property type="match status" value="1"/>
</dbReference>
<dbReference type="EMBL" id="FZNQ01000008">
    <property type="protein sequence ID" value="SNR46759.1"/>
    <property type="molecule type" value="Genomic_DNA"/>
</dbReference>
<keyword evidence="3" id="KW-0349">Heme</keyword>
<evidence type="ECO:0000313" key="7">
    <source>
        <dbReference type="Proteomes" id="UP000198397"/>
    </source>
</evidence>
<comment type="similarity">
    <text evidence="1">Belongs to the truncated hemoglobin family. Group I subfamily.</text>
</comment>
<dbReference type="GO" id="GO:0020037">
    <property type="term" value="F:heme binding"/>
    <property type="evidence" value="ECO:0007669"/>
    <property type="project" value="InterPro"/>
</dbReference>
<reference evidence="6 7" key="1">
    <citation type="submission" date="2017-06" db="EMBL/GenBank/DDBJ databases">
        <authorList>
            <person name="Kim H.J."/>
            <person name="Triplett B.A."/>
        </authorList>
    </citation>
    <scope>NUCLEOTIDE SEQUENCE [LARGE SCALE GENOMIC DNA]</scope>
    <source>
        <strain evidence="6 7">DSM 8800</strain>
    </source>
</reference>
<dbReference type="RefSeq" id="WP_089384752.1">
    <property type="nucleotide sequence ID" value="NZ_FZNQ01000008.1"/>
</dbReference>
<dbReference type="InterPro" id="IPR001486">
    <property type="entry name" value="Hemoglobin_trunc"/>
</dbReference>